<reference evidence="2 3" key="1">
    <citation type="journal article" date="2014" name="Genome Biol. Evol.">
        <title>Comparative genomics and transcriptomics analyses reveal divergent lifestyle features of nematode endoparasitic fungus Hirsutella minnesotensis.</title>
        <authorList>
            <person name="Lai Y."/>
            <person name="Liu K."/>
            <person name="Zhang X."/>
            <person name="Zhang X."/>
            <person name="Li K."/>
            <person name="Wang N."/>
            <person name="Shu C."/>
            <person name="Wu Y."/>
            <person name="Wang C."/>
            <person name="Bushley K.E."/>
            <person name="Xiang M."/>
            <person name="Liu X."/>
        </authorList>
    </citation>
    <scope>NUCLEOTIDE SEQUENCE [LARGE SCALE GENOMIC DNA]</scope>
    <source>
        <strain evidence="2 3">3608</strain>
    </source>
</reference>
<protein>
    <submittedName>
        <fullName evidence="2">Uncharacterized protein</fullName>
    </submittedName>
</protein>
<gene>
    <name evidence="2" type="ORF">HIM_12516</name>
</gene>
<name>A0A0F7ZQL9_9HYPO</name>
<proteinExistence type="predicted"/>
<evidence type="ECO:0000313" key="2">
    <source>
        <dbReference type="EMBL" id="KJZ68093.1"/>
    </source>
</evidence>
<dbReference type="InterPro" id="IPR001301">
    <property type="entry name" value="Gemini_AL1_CLV"/>
</dbReference>
<evidence type="ECO:0000256" key="1">
    <source>
        <dbReference type="SAM" id="MobiDB-lite"/>
    </source>
</evidence>
<organism evidence="2 3">
    <name type="scientific">Hirsutella minnesotensis 3608</name>
    <dbReference type="NCBI Taxonomy" id="1043627"/>
    <lineage>
        <taxon>Eukaryota</taxon>
        <taxon>Fungi</taxon>
        <taxon>Dikarya</taxon>
        <taxon>Ascomycota</taxon>
        <taxon>Pezizomycotina</taxon>
        <taxon>Sordariomycetes</taxon>
        <taxon>Hypocreomycetidae</taxon>
        <taxon>Hypocreales</taxon>
        <taxon>Ophiocordycipitaceae</taxon>
        <taxon>Hirsutella</taxon>
    </lineage>
</organism>
<dbReference type="Gene3D" id="3.40.1310.20">
    <property type="match status" value="1"/>
</dbReference>
<evidence type="ECO:0000313" key="3">
    <source>
        <dbReference type="Proteomes" id="UP000054481"/>
    </source>
</evidence>
<dbReference type="SUPFAM" id="SSF55464">
    <property type="entry name" value="Origin of replication-binding domain, RBD-like"/>
    <property type="match status" value="1"/>
</dbReference>
<sequence>MDAVQDIGSPVTDSGYDTAEPPSPEPPGQLEERKEFVLQSRLVFVTYSRSRVSDKEEFHKYLKDSLEPNLPYVGAEERATVEIFGSKELHEDDAPHYHVVLRFSKKVHWRQARQKLAVWIEVDGERVIDTHSIYIRRKKPGEPHEKWLQDVQGYVAKDGDVFGSWIGAAPRVATEKTLNLRKLVDCEWKDESEAILKEHFPEWWVRNHPSCQALLKTKRLRPPPPRVPTFEVKRWRVPAKILQWRSRNFPVSGGGRPTSLVIIGPSKYGKTEWALSFGRPAMMNGGWDMDQLLIADTTHLVLNDVELKDFPNKRDLAGCQMHITVTGKYRQQQTIPFGKPVIWTCNDANSVMRNKNLADYLMESGAVIYKLRSKLYAEEEVVDE</sequence>
<accession>A0A0F7ZQL9</accession>
<dbReference type="PRINTS" id="PR00228">
    <property type="entry name" value="GEMCOATCLVL1"/>
</dbReference>
<dbReference type="AlphaFoldDB" id="A0A0F7ZQL9"/>
<keyword evidence="3" id="KW-1185">Reference proteome</keyword>
<dbReference type="Proteomes" id="UP000054481">
    <property type="component" value="Unassembled WGS sequence"/>
</dbReference>
<dbReference type="GO" id="GO:0005198">
    <property type="term" value="F:structural molecule activity"/>
    <property type="evidence" value="ECO:0007669"/>
    <property type="project" value="InterPro"/>
</dbReference>
<dbReference type="OrthoDB" id="5242237at2759"/>
<dbReference type="EMBL" id="KQ031028">
    <property type="protein sequence ID" value="KJZ68093.1"/>
    <property type="molecule type" value="Genomic_DNA"/>
</dbReference>
<feature type="region of interest" description="Disordered" evidence="1">
    <location>
        <begin position="1"/>
        <end position="32"/>
    </location>
</feature>